<dbReference type="AlphaFoldDB" id="A0A450YIL0"/>
<dbReference type="FunFam" id="3.30.420.40:FF:000097">
    <property type="entry name" value="tRNA threonylcarbamoyladenosine biosynthesis protein TsaB"/>
    <property type="match status" value="1"/>
</dbReference>
<keyword evidence="5" id="KW-0819">tRNA processing</keyword>
<dbReference type="PANTHER" id="PTHR11735:SF11">
    <property type="entry name" value="TRNA THREONYLCARBAMOYLADENOSINE BIOSYNTHESIS PROTEIN TSAB"/>
    <property type="match status" value="1"/>
</dbReference>
<dbReference type="Gene3D" id="3.30.420.40">
    <property type="match status" value="2"/>
</dbReference>
<dbReference type="Pfam" id="PF00814">
    <property type="entry name" value="TsaD"/>
    <property type="match status" value="1"/>
</dbReference>
<comment type="similarity">
    <text evidence="2">Belongs to the KAE1 / TsaD family. TsaB subfamily.</text>
</comment>
<dbReference type="InterPro" id="IPR022496">
    <property type="entry name" value="T6A_TsaB"/>
</dbReference>
<feature type="domain" description="Gcp-like" evidence="7">
    <location>
        <begin position="29"/>
        <end position="151"/>
    </location>
</feature>
<protein>
    <recommendedName>
        <fullName evidence="3">tRNA threonylcarbamoyladenosine biosynthesis protein TsaB</fullName>
    </recommendedName>
    <alternativeName>
        <fullName evidence="6">t(6)A37 threonylcarbamoyladenosine biosynthesis protein TsaB</fullName>
    </alternativeName>
</protein>
<dbReference type="InterPro" id="IPR043129">
    <property type="entry name" value="ATPase_NBD"/>
</dbReference>
<organism evidence="8">
    <name type="scientific">Candidatus Kentrum sp. TC</name>
    <dbReference type="NCBI Taxonomy" id="2126339"/>
    <lineage>
        <taxon>Bacteria</taxon>
        <taxon>Pseudomonadati</taxon>
        <taxon>Pseudomonadota</taxon>
        <taxon>Gammaproteobacteria</taxon>
        <taxon>Candidatus Kentrum</taxon>
    </lineage>
</organism>
<name>A0A450YIL0_9GAMM</name>
<dbReference type="GO" id="GO:0002949">
    <property type="term" value="P:tRNA threonylcarbamoyladenosine modification"/>
    <property type="evidence" value="ECO:0007669"/>
    <property type="project" value="InterPro"/>
</dbReference>
<evidence type="ECO:0000256" key="4">
    <source>
        <dbReference type="ARBA" id="ARBA00022490"/>
    </source>
</evidence>
<dbReference type="EMBL" id="CAADFT010000011">
    <property type="protein sequence ID" value="VFK41392.1"/>
    <property type="molecule type" value="Genomic_DNA"/>
</dbReference>
<accession>A0A450YIL0</accession>
<evidence type="ECO:0000259" key="7">
    <source>
        <dbReference type="Pfam" id="PF00814"/>
    </source>
</evidence>
<dbReference type="PANTHER" id="PTHR11735">
    <property type="entry name" value="TRNA N6-ADENOSINE THREONYLCARBAMOYLTRANSFERASE"/>
    <property type="match status" value="1"/>
</dbReference>
<dbReference type="SUPFAM" id="SSF53067">
    <property type="entry name" value="Actin-like ATPase domain"/>
    <property type="match status" value="2"/>
</dbReference>
<evidence type="ECO:0000256" key="2">
    <source>
        <dbReference type="ARBA" id="ARBA00010493"/>
    </source>
</evidence>
<evidence type="ECO:0000256" key="5">
    <source>
        <dbReference type="ARBA" id="ARBA00022694"/>
    </source>
</evidence>
<reference evidence="8" key="1">
    <citation type="submission" date="2019-02" db="EMBL/GenBank/DDBJ databases">
        <authorList>
            <person name="Gruber-Vodicka R. H."/>
            <person name="Seah K. B. B."/>
        </authorList>
    </citation>
    <scope>NUCLEOTIDE SEQUENCE</scope>
    <source>
        <strain evidence="8">BECK_BZ125</strain>
    </source>
</reference>
<dbReference type="NCBIfam" id="TIGR03725">
    <property type="entry name" value="T6A_YeaZ"/>
    <property type="match status" value="1"/>
</dbReference>
<keyword evidence="4" id="KW-0963">Cytoplasm</keyword>
<proteinExistence type="inferred from homology"/>
<sequence>MKSILAIDTSGDACSVALYRDGEYMVSHRLAPRRHAEILLPEIKMLLSQAGLFLRDLDGLAFGRGPGAFTGIRIATGVIQGLAFGADLPVVPVSSLQALAQGAWREHKARHILTALDARMGEVYWGAYRMDIGDLAVSAVEECVCAPREITLPELHGDYWFGVGSGWATYGEVLSETVERRYEHDQPGSGFTRRELVGFEPNRYPHARDVATLAIVALERGAFAAPEDAQPVYLRNRVTR</sequence>
<gene>
    <name evidence="8" type="ORF">BECKTC1821E_GA0114239_101138</name>
</gene>
<evidence type="ECO:0000313" key="8">
    <source>
        <dbReference type="EMBL" id="VFK41392.1"/>
    </source>
</evidence>
<evidence type="ECO:0000256" key="6">
    <source>
        <dbReference type="ARBA" id="ARBA00032446"/>
    </source>
</evidence>
<comment type="subcellular location">
    <subcellularLocation>
        <location evidence="1">Cytoplasm</location>
    </subcellularLocation>
</comment>
<evidence type="ECO:0000256" key="1">
    <source>
        <dbReference type="ARBA" id="ARBA00004496"/>
    </source>
</evidence>
<dbReference type="GO" id="GO:0005829">
    <property type="term" value="C:cytosol"/>
    <property type="evidence" value="ECO:0007669"/>
    <property type="project" value="TreeGrafter"/>
</dbReference>
<dbReference type="InterPro" id="IPR000905">
    <property type="entry name" value="Gcp-like_dom"/>
</dbReference>
<dbReference type="CDD" id="cd24032">
    <property type="entry name" value="ASKHA_NBD_TsaB"/>
    <property type="match status" value="1"/>
</dbReference>
<evidence type="ECO:0000256" key="3">
    <source>
        <dbReference type="ARBA" id="ARBA00019012"/>
    </source>
</evidence>